<sequence>MAALLTLLKFSVALILASSLAEALVLSVRNGWRGYDWRATGISVVDLLVREYPLQWLLPLAFWGDAMHWFWQHRLWTLPMNHWSGWLACFVGQEFCYYWYHRAAHRTRWFWCTHAIHHSPNQLNLSAAYRIGWTGRLTGSTLFFVLAPLFGMPPRIVLMLLSLNLLYQFWLHATWIPRLGPLEWILNTPSAHRVHHAANLEYLDGNYGGVLIVFDRLFGTYIAERRDVPCRYGLVQPMTSYNLLTVEFAHWRALWRDLLSARSLREVAGYIARPPGWRPDHNGETTEDLRRRADPRAFGLEQR</sequence>
<feature type="region of interest" description="Disordered" evidence="7">
    <location>
        <begin position="276"/>
        <end position="303"/>
    </location>
</feature>
<comment type="subcellular location">
    <subcellularLocation>
        <location evidence="1">Endomembrane system</location>
        <topology evidence="1">Multi-pass membrane protein</topology>
    </subcellularLocation>
</comment>
<evidence type="ECO:0000256" key="3">
    <source>
        <dbReference type="ARBA" id="ARBA00022989"/>
    </source>
</evidence>
<keyword evidence="3" id="KW-1133">Transmembrane helix</keyword>
<dbReference type="GO" id="GO:0050479">
    <property type="term" value="F:glyceryl-ether monooxygenase activity"/>
    <property type="evidence" value="ECO:0007669"/>
    <property type="project" value="TreeGrafter"/>
</dbReference>
<reference evidence="9 10" key="1">
    <citation type="submission" date="2016-07" db="EMBL/GenBank/DDBJ databases">
        <title>Genome analysis of Burkholderia fungorum ES3-20.</title>
        <authorList>
            <person name="Xu D."/>
            <person name="Yao R."/>
            <person name="Zheng S."/>
        </authorList>
    </citation>
    <scope>NUCLEOTIDE SEQUENCE [LARGE SCALE GENOMIC DNA]</scope>
    <source>
        <strain evidence="9 10">ES3-20</strain>
    </source>
</reference>
<name>A0A3R7I798_9BURK</name>
<keyword evidence="4" id="KW-0560">Oxidoreductase</keyword>
<keyword evidence="2" id="KW-0812">Transmembrane</keyword>
<proteinExistence type="predicted"/>
<keyword evidence="6" id="KW-0472">Membrane</keyword>
<evidence type="ECO:0000256" key="6">
    <source>
        <dbReference type="ARBA" id="ARBA00023136"/>
    </source>
</evidence>
<dbReference type="AlphaFoldDB" id="A0A3R7I798"/>
<gene>
    <name evidence="9" type="ORF">BCY88_07240</name>
</gene>
<dbReference type="GO" id="GO:0016020">
    <property type="term" value="C:membrane"/>
    <property type="evidence" value="ECO:0007669"/>
    <property type="project" value="GOC"/>
</dbReference>
<comment type="caution">
    <text evidence="9">The sequence shown here is derived from an EMBL/GenBank/DDBJ whole genome shotgun (WGS) entry which is preliminary data.</text>
</comment>
<dbReference type="GO" id="GO:0012505">
    <property type="term" value="C:endomembrane system"/>
    <property type="evidence" value="ECO:0007669"/>
    <property type="project" value="UniProtKB-SubCell"/>
</dbReference>
<dbReference type="EMBL" id="MCAS01000034">
    <property type="protein sequence ID" value="RKF38240.1"/>
    <property type="molecule type" value="Genomic_DNA"/>
</dbReference>
<dbReference type="RefSeq" id="WP_120347245.1">
    <property type="nucleotide sequence ID" value="NZ_MCAS01000034.1"/>
</dbReference>
<dbReference type="GO" id="GO:0008610">
    <property type="term" value="P:lipid biosynthetic process"/>
    <property type="evidence" value="ECO:0007669"/>
    <property type="project" value="InterPro"/>
</dbReference>
<keyword evidence="5" id="KW-0443">Lipid metabolism</keyword>
<dbReference type="GO" id="GO:0006643">
    <property type="term" value="P:membrane lipid metabolic process"/>
    <property type="evidence" value="ECO:0007669"/>
    <property type="project" value="TreeGrafter"/>
</dbReference>
<evidence type="ECO:0000313" key="10">
    <source>
        <dbReference type="Proteomes" id="UP000283709"/>
    </source>
</evidence>
<dbReference type="PANTHER" id="PTHR21624:SF1">
    <property type="entry name" value="ALKYLGLYCEROL MONOOXYGENASE"/>
    <property type="match status" value="1"/>
</dbReference>
<dbReference type="PANTHER" id="PTHR21624">
    <property type="entry name" value="STEROL DESATURASE-RELATED PROTEIN"/>
    <property type="match status" value="1"/>
</dbReference>
<dbReference type="Pfam" id="PF04116">
    <property type="entry name" value="FA_hydroxylase"/>
    <property type="match status" value="1"/>
</dbReference>
<dbReference type="GO" id="GO:0005506">
    <property type="term" value="F:iron ion binding"/>
    <property type="evidence" value="ECO:0007669"/>
    <property type="project" value="InterPro"/>
</dbReference>
<evidence type="ECO:0000256" key="1">
    <source>
        <dbReference type="ARBA" id="ARBA00004127"/>
    </source>
</evidence>
<feature type="compositionally biased region" description="Basic and acidic residues" evidence="7">
    <location>
        <begin position="278"/>
        <end position="295"/>
    </location>
</feature>
<evidence type="ECO:0000256" key="2">
    <source>
        <dbReference type="ARBA" id="ARBA00022692"/>
    </source>
</evidence>
<evidence type="ECO:0000256" key="5">
    <source>
        <dbReference type="ARBA" id="ARBA00023098"/>
    </source>
</evidence>
<feature type="domain" description="Fatty acid hydroxylase" evidence="8">
    <location>
        <begin position="86"/>
        <end position="220"/>
    </location>
</feature>
<evidence type="ECO:0000256" key="7">
    <source>
        <dbReference type="SAM" id="MobiDB-lite"/>
    </source>
</evidence>
<evidence type="ECO:0000259" key="8">
    <source>
        <dbReference type="Pfam" id="PF04116"/>
    </source>
</evidence>
<dbReference type="OrthoDB" id="9770329at2"/>
<accession>A0A3R7I798</accession>
<dbReference type="InterPro" id="IPR006694">
    <property type="entry name" value="Fatty_acid_hydroxylase"/>
</dbReference>
<dbReference type="InterPro" id="IPR051689">
    <property type="entry name" value="Sterol_desaturase/TMEM195"/>
</dbReference>
<evidence type="ECO:0000313" key="9">
    <source>
        <dbReference type="EMBL" id="RKF38240.1"/>
    </source>
</evidence>
<dbReference type="Proteomes" id="UP000283709">
    <property type="component" value="Unassembled WGS sequence"/>
</dbReference>
<evidence type="ECO:0000256" key="4">
    <source>
        <dbReference type="ARBA" id="ARBA00023002"/>
    </source>
</evidence>
<organism evidence="9 10">
    <name type="scientific">Paraburkholderia fungorum</name>
    <dbReference type="NCBI Taxonomy" id="134537"/>
    <lineage>
        <taxon>Bacteria</taxon>
        <taxon>Pseudomonadati</taxon>
        <taxon>Pseudomonadota</taxon>
        <taxon>Betaproteobacteria</taxon>
        <taxon>Burkholderiales</taxon>
        <taxon>Burkholderiaceae</taxon>
        <taxon>Paraburkholderia</taxon>
    </lineage>
</organism>
<protein>
    <submittedName>
        <fullName evidence="9">Fatty acid hydroxylase</fullName>
    </submittedName>
</protein>